<dbReference type="AlphaFoldDB" id="A0AAC9WGV9"/>
<keyword evidence="5" id="KW-1185">Reference proteome</keyword>
<dbReference type="Proteomes" id="UP000177894">
    <property type="component" value="Chromosome"/>
</dbReference>
<evidence type="ECO:0000259" key="2">
    <source>
        <dbReference type="Pfam" id="PF10400"/>
    </source>
</evidence>
<name>A0AAC9WGV9_9CLOT</name>
<dbReference type="EMBL" id="CP020559">
    <property type="protein sequence ID" value="ARE88291.1"/>
    <property type="molecule type" value="Genomic_DNA"/>
</dbReference>
<evidence type="ECO:0000313" key="3">
    <source>
        <dbReference type="EMBL" id="AOY77703.1"/>
    </source>
</evidence>
<feature type="coiled-coil region" evidence="1">
    <location>
        <begin position="51"/>
        <end position="78"/>
    </location>
</feature>
<dbReference type="Gene3D" id="6.10.140.190">
    <property type="match status" value="1"/>
</dbReference>
<reference evidence="4 6" key="2">
    <citation type="submission" date="2017-03" db="EMBL/GenBank/DDBJ databases">
        <title>Complete sequence of Clostridium formicaceticum DSM 92.</title>
        <authorList>
            <person name="Poehlein A."/>
            <person name="Karl M."/>
            <person name="Bengelsdorf F.R."/>
            <person name="Duerre P."/>
            <person name="Daniel R."/>
        </authorList>
    </citation>
    <scope>NUCLEOTIDE SEQUENCE [LARGE SCALE GENOMIC DNA]</scope>
    <source>
        <strain evidence="4 6">DSM 92</strain>
    </source>
</reference>
<dbReference type="SUPFAM" id="SSF46785">
    <property type="entry name" value="Winged helix' DNA-binding domain"/>
    <property type="match status" value="1"/>
</dbReference>
<dbReference type="Pfam" id="PF10400">
    <property type="entry name" value="Vir_act_alpha_C"/>
    <property type="match status" value="1"/>
</dbReference>
<evidence type="ECO:0000256" key="1">
    <source>
        <dbReference type="SAM" id="Coils"/>
    </source>
</evidence>
<dbReference type="InterPro" id="IPR036390">
    <property type="entry name" value="WH_DNA-bd_sf"/>
</dbReference>
<reference evidence="3 5" key="1">
    <citation type="submission" date="2016-10" db="EMBL/GenBank/DDBJ databases">
        <title>Complete Genome Sequence of Acetogen Clostridium formicoaceticum ATCC 27076.</title>
        <authorList>
            <person name="Bao T."/>
            <person name="Cheng C."/>
            <person name="Zhao J."/>
            <person name="Yang S.-T."/>
            <person name="Wang J."/>
            <person name="Wang M."/>
        </authorList>
    </citation>
    <scope>NUCLEOTIDE SEQUENCE [LARGE SCALE GENOMIC DNA]</scope>
    <source>
        <strain evidence="3 5">ATCC 27076</strain>
    </source>
</reference>
<feature type="domain" description="Transcription regulator PadR C-terminal" evidence="2">
    <location>
        <begin position="33"/>
        <end position="108"/>
    </location>
</feature>
<dbReference type="InterPro" id="IPR018309">
    <property type="entry name" value="Tscrpt_reg_PadR_C"/>
</dbReference>
<dbReference type="KEGG" id="cfm:BJL90_18665"/>
<organism evidence="4 6">
    <name type="scientific">Clostridium formicaceticum</name>
    <dbReference type="NCBI Taxonomy" id="1497"/>
    <lineage>
        <taxon>Bacteria</taxon>
        <taxon>Bacillati</taxon>
        <taxon>Bacillota</taxon>
        <taxon>Clostridia</taxon>
        <taxon>Eubacteriales</taxon>
        <taxon>Clostridiaceae</taxon>
        <taxon>Clostridium</taxon>
    </lineage>
</organism>
<accession>A0AAC9WGV9</accession>
<evidence type="ECO:0000313" key="4">
    <source>
        <dbReference type="EMBL" id="ARE88291.1"/>
    </source>
</evidence>
<protein>
    <recommendedName>
        <fullName evidence="2">Transcription regulator PadR C-terminal domain-containing protein</fullName>
    </recommendedName>
</protein>
<dbReference type="RefSeq" id="WP_070971683.1">
    <property type="nucleotide sequence ID" value="NZ_CP017603.1"/>
</dbReference>
<gene>
    <name evidence="3" type="ORF">BJL90_18665</name>
    <name evidence="4" type="ORF">CLFO_26920</name>
</gene>
<keyword evidence="1" id="KW-0175">Coiled coil</keyword>
<evidence type="ECO:0000313" key="6">
    <source>
        <dbReference type="Proteomes" id="UP000192478"/>
    </source>
</evidence>
<evidence type="ECO:0000313" key="5">
    <source>
        <dbReference type="Proteomes" id="UP000177894"/>
    </source>
</evidence>
<dbReference type="Proteomes" id="UP000192478">
    <property type="component" value="Chromosome"/>
</dbReference>
<proteinExistence type="predicted"/>
<dbReference type="EMBL" id="CP017603">
    <property type="protein sequence ID" value="AOY77703.1"/>
    <property type="molecule type" value="Genomic_DNA"/>
</dbReference>
<sequence length="112" mass="13494">MENTKKVYEINETGRDVFIKSLQEPIDFMKSYEDILVKIFFYGNLPREKASELIEQLIKDTNKKIEDLKKLEIKIKDKAEKFEISTLYFGIDHLKFMADWYEKFLNDLNKKM</sequence>